<dbReference type="OrthoDB" id="9813056at2"/>
<dbReference type="InterPro" id="IPR058163">
    <property type="entry name" value="LysR-type_TF_proteobact-type"/>
</dbReference>
<dbReference type="PANTHER" id="PTHR30537:SF71">
    <property type="entry name" value="TRANSCRIPTIONAL REGULATORY PROTEIN"/>
    <property type="match status" value="1"/>
</dbReference>
<sequence length="149" mass="16279">MRGRNGIRTALRVNAVCQASSSGTPTSSATIAAFSARPGKPNCNAAAPRARPLKNRMPRRPRNQPAFTRRSSLVRQLVLAGIGLGRLAAFHVAEDIAAGRLVQVLTDHEADDPEEVHAVFVDKRHMAGRLRAFIDFLVEKVTPALCRRY</sequence>
<dbReference type="InterPro" id="IPR005119">
    <property type="entry name" value="LysR_subst-bd"/>
</dbReference>
<feature type="region of interest" description="Disordered" evidence="2">
    <location>
        <begin position="40"/>
        <end position="68"/>
    </location>
</feature>
<feature type="domain" description="LysR substrate-binding" evidence="3">
    <location>
        <begin position="68"/>
        <end position="140"/>
    </location>
</feature>
<accession>A0A2P7BF99</accession>
<protein>
    <recommendedName>
        <fullName evidence="3">LysR substrate-binding domain-containing protein</fullName>
    </recommendedName>
</protein>
<dbReference type="GO" id="GO:0006351">
    <property type="term" value="P:DNA-templated transcription"/>
    <property type="evidence" value="ECO:0007669"/>
    <property type="project" value="TreeGrafter"/>
</dbReference>
<gene>
    <name evidence="4" type="ORF">CU103_09085</name>
</gene>
<evidence type="ECO:0000256" key="1">
    <source>
        <dbReference type="ARBA" id="ARBA00009437"/>
    </source>
</evidence>
<dbReference type="Proteomes" id="UP000241764">
    <property type="component" value="Unassembled WGS sequence"/>
</dbReference>
<dbReference type="PANTHER" id="PTHR30537">
    <property type="entry name" value="HTH-TYPE TRANSCRIPTIONAL REGULATOR"/>
    <property type="match status" value="1"/>
</dbReference>
<comment type="similarity">
    <text evidence="1">Belongs to the LysR transcriptional regulatory family.</text>
</comment>
<dbReference type="GO" id="GO:0043565">
    <property type="term" value="F:sequence-specific DNA binding"/>
    <property type="evidence" value="ECO:0007669"/>
    <property type="project" value="TreeGrafter"/>
</dbReference>
<dbReference type="GO" id="GO:0003700">
    <property type="term" value="F:DNA-binding transcription factor activity"/>
    <property type="evidence" value="ECO:0007669"/>
    <property type="project" value="TreeGrafter"/>
</dbReference>
<evidence type="ECO:0000259" key="3">
    <source>
        <dbReference type="Pfam" id="PF03466"/>
    </source>
</evidence>
<dbReference type="AlphaFoldDB" id="A0A2P7BF99"/>
<comment type="caution">
    <text evidence="4">The sequence shown here is derived from an EMBL/GenBank/DDBJ whole genome shotgun (WGS) entry which is preliminary data.</text>
</comment>
<evidence type="ECO:0000313" key="5">
    <source>
        <dbReference type="Proteomes" id="UP000241764"/>
    </source>
</evidence>
<dbReference type="Pfam" id="PF03466">
    <property type="entry name" value="LysR_substrate"/>
    <property type="match status" value="1"/>
</dbReference>
<name>A0A2P7BF99_9HYPH</name>
<dbReference type="SUPFAM" id="SSF53850">
    <property type="entry name" value="Periplasmic binding protein-like II"/>
    <property type="match status" value="1"/>
</dbReference>
<feature type="compositionally biased region" description="Basic residues" evidence="2">
    <location>
        <begin position="51"/>
        <end position="62"/>
    </location>
</feature>
<proteinExistence type="inferred from homology"/>
<evidence type="ECO:0000313" key="4">
    <source>
        <dbReference type="EMBL" id="PSH65166.1"/>
    </source>
</evidence>
<evidence type="ECO:0000256" key="2">
    <source>
        <dbReference type="SAM" id="MobiDB-lite"/>
    </source>
</evidence>
<dbReference type="Gene3D" id="3.40.190.10">
    <property type="entry name" value="Periplasmic binding protein-like II"/>
    <property type="match status" value="2"/>
</dbReference>
<reference evidence="5" key="1">
    <citation type="submission" date="2017-11" db="EMBL/GenBank/DDBJ databases">
        <authorList>
            <person name="Kuznetsova I."/>
            <person name="Sazanova A."/>
            <person name="Chirak E."/>
            <person name="Safronova V."/>
            <person name="Willems A."/>
        </authorList>
    </citation>
    <scope>NUCLEOTIDE SEQUENCE [LARGE SCALE GENOMIC DNA]</scope>
    <source>
        <strain evidence="5">CCBAU 03422</strain>
    </source>
</reference>
<organism evidence="4 5">
    <name type="scientific">Phyllobacterium sophorae</name>
    <dbReference type="NCBI Taxonomy" id="1520277"/>
    <lineage>
        <taxon>Bacteria</taxon>
        <taxon>Pseudomonadati</taxon>
        <taxon>Pseudomonadota</taxon>
        <taxon>Alphaproteobacteria</taxon>
        <taxon>Hyphomicrobiales</taxon>
        <taxon>Phyllobacteriaceae</taxon>
        <taxon>Phyllobacterium</taxon>
    </lineage>
</organism>
<dbReference type="EMBL" id="PGGM01000003">
    <property type="protein sequence ID" value="PSH65166.1"/>
    <property type="molecule type" value="Genomic_DNA"/>
</dbReference>
<keyword evidence="5" id="KW-1185">Reference proteome</keyword>